<keyword evidence="1" id="KW-1133">Transmembrane helix</keyword>
<protein>
    <submittedName>
        <fullName evidence="3">Acyltransferase family protein</fullName>
    </submittedName>
</protein>
<feature type="transmembrane region" description="Helical" evidence="1">
    <location>
        <begin position="85"/>
        <end position="103"/>
    </location>
</feature>
<organism evidence="3 4">
    <name type="scientific">Candidatus Caccoplasma intestinavium</name>
    <dbReference type="NCBI Taxonomy" id="2840716"/>
    <lineage>
        <taxon>Bacteria</taxon>
        <taxon>Pseudomonadati</taxon>
        <taxon>Bacteroidota</taxon>
        <taxon>Bacteroidia</taxon>
        <taxon>Bacteroidales</taxon>
        <taxon>Bacteroidaceae</taxon>
        <taxon>Bacteroidaceae incertae sedis</taxon>
        <taxon>Candidatus Caccoplasma</taxon>
    </lineage>
</organism>
<feature type="transmembrane region" description="Helical" evidence="1">
    <location>
        <begin position="262"/>
        <end position="284"/>
    </location>
</feature>
<dbReference type="PANTHER" id="PTHR37312">
    <property type="entry name" value="MEMBRANE-BOUND ACYLTRANSFERASE YKRP-RELATED"/>
    <property type="match status" value="1"/>
</dbReference>
<dbReference type="InterPro" id="IPR052734">
    <property type="entry name" value="Nod_factor_acetyltransferase"/>
</dbReference>
<dbReference type="AlphaFoldDB" id="A0A9D1KEQ5"/>
<comment type="caution">
    <text evidence="3">The sequence shown here is derived from an EMBL/GenBank/DDBJ whole genome shotgun (WGS) entry which is preliminary data.</text>
</comment>
<feature type="transmembrane region" description="Helical" evidence="1">
    <location>
        <begin position="49"/>
        <end position="65"/>
    </location>
</feature>
<feature type="transmembrane region" description="Helical" evidence="1">
    <location>
        <begin position="115"/>
        <end position="133"/>
    </location>
</feature>
<accession>A0A9D1KEQ5</accession>
<reference evidence="3" key="1">
    <citation type="submission" date="2020-10" db="EMBL/GenBank/DDBJ databases">
        <authorList>
            <person name="Gilroy R."/>
        </authorList>
    </citation>
    <scope>NUCLEOTIDE SEQUENCE</scope>
    <source>
        <strain evidence="3">21143</strain>
    </source>
</reference>
<keyword evidence="1" id="KW-0812">Transmembrane</keyword>
<dbReference type="EMBL" id="DVKT01000050">
    <property type="protein sequence ID" value="HIT39672.1"/>
    <property type="molecule type" value="Genomic_DNA"/>
</dbReference>
<feature type="transmembrane region" description="Helical" evidence="1">
    <location>
        <begin position="185"/>
        <end position="203"/>
    </location>
</feature>
<gene>
    <name evidence="3" type="ORF">IAD06_06515</name>
</gene>
<evidence type="ECO:0000259" key="2">
    <source>
        <dbReference type="Pfam" id="PF01757"/>
    </source>
</evidence>
<feature type="transmembrane region" description="Helical" evidence="1">
    <location>
        <begin position="233"/>
        <end position="250"/>
    </location>
</feature>
<reference evidence="3" key="2">
    <citation type="journal article" date="2021" name="PeerJ">
        <title>Extensive microbial diversity within the chicken gut microbiome revealed by metagenomics and culture.</title>
        <authorList>
            <person name="Gilroy R."/>
            <person name="Ravi A."/>
            <person name="Getino M."/>
            <person name="Pursley I."/>
            <person name="Horton D.L."/>
            <person name="Alikhan N.F."/>
            <person name="Baker D."/>
            <person name="Gharbi K."/>
            <person name="Hall N."/>
            <person name="Watson M."/>
            <person name="Adriaenssens E.M."/>
            <person name="Foster-Nyarko E."/>
            <person name="Jarju S."/>
            <person name="Secka A."/>
            <person name="Antonio M."/>
            <person name="Oren A."/>
            <person name="Chaudhuri R.R."/>
            <person name="La Ragione R."/>
            <person name="Hildebrand F."/>
            <person name="Pallen M.J."/>
        </authorList>
    </citation>
    <scope>NUCLEOTIDE SEQUENCE</scope>
    <source>
        <strain evidence="3">21143</strain>
    </source>
</reference>
<keyword evidence="3" id="KW-0808">Transferase</keyword>
<dbReference type="Pfam" id="PF01757">
    <property type="entry name" value="Acyl_transf_3"/>
    <property type="match status" value="1"/>
</dbReference>
<feature type="transmembrane region" description="Helical" evidence="1">
    <location>
        <begin position="18"/>
        <end position="37"/>
    </location>
</feature>
<evidence type="ECO:0000313" key="3">
    <source>
        <dbReference type="EMBL" id="HIT39672.1"/>
    </source>
</evidence>
<keyword evidence="3" id="KW-0012">Acyltransferase</keyword>
<dbReference type="InterPro" id="IPR002656">
    <property type="entry name" value="Acyl_transf_3_dom"/>
</dbReference>
<evidence type="ECO:0000313" key="4">
    <source>
        <dbReference type="Proteomes" id="UP000886722"/>
    </source>
</evidence>
<dbReference type="GO" id="GO:0016747">
    <property type="term" value="F:acyltransferase activity, transferring groups other than amino-acyl groups"/>
    <property type="evidence" value="ECO:0007669"/>
    <property type="project" value="InterPro"/>
</dbReference>
<feature type="domain" description="Acyltransferase 3" evidence="2">
    <location>
        <begin position="14"/>
        <end position="321"/>
    </location>
</feature>
<evidence type="ECO:0000256" key="1">
    <source>
        <dbReference type="SAM" id="Phobius"/>
    </source>
</evidence>
<name>A0A9D1KEQ5_9BACT</name>
<dbReference type="Proteomes" id="UP000886722">
    <property type="component" value="Unassembled WGS sequence"/>
</dbReference>
<feature type="transmembrane region" description="Helical" evidence="1">
    <location>
        <begin position="304"/>
        <end position="326"/>
    </location>
</feature>
<keyword evidence="1" id="KW-0472">Membrane</keyword>
<proteinExistence type="predicted"/>
<dbReference type="PANTHER" id="PTHR37312:SF1">
    <property type="entry name" value="MEMBRANE-BOUND ACYLTRANSFERASE YKRP-RELATED"/>
    <property type="match status" value="1"/>
</dbReference>
<sequence length="342" mass="40286">MDNISSQSIGKRLPYFDVLKLFAIFLVLWGHCIQYFLSSQYSDEPVYRYIYSFHMPLFMMISGYFSASSMRLHFTELITKKSRQLLLPCVSWAIIFTIIATTITNRPFINALTSSLIYGFWFLKSCFICYIIAYCGYNCKLRKPIWIVITLFISQLIPNYQVSLMFPAFLIGLELKNSAKFTRMLHHFYVIPVLLFIVLLCFWDETFWQKPNLREALTNRDIYSITEFSYKHLYRIVIGIAGSLTFIVLFQKTFGQNIKSKLFQICSSWGQYTLGIYILQFFILERFLARYLNFDNLNFFLFNFIVSPLISIIVLIVCVYIIKLIYKSRIGAFLLFGKSLKQ</sequence>